<keyword evidence="6 10" id="KW-0694">RNA-binding</keyword>
<feature type="region of interest" description="Disordered" evidence="11">
    <location>
        <begin position="240"/>
        <end position="467"/>
    </location>
</feature>
<dbReference type="CDD" id="cd12466">
    <property type="entry name" value="RRM2_AtRSp31_like"/>
    <property type="match status" value="1"/>
</dbReference>
<protein>
    <recommendedName>
        <fullName evidence="12">RRM domain-containing protein</fullName>
    </recommendedName>
</protein>
<feature type="compositionally biased region" description="Basic and acidic residues" evidence="11">
    <location>
        <begin position="447"/>
        <end position="467"/>
    </location>
</feature>
<organism evidence="13 14">
    <name type="scientific">Coptis chinensis</name>
    <dbReference type="NCBI Taxonomy" id="261450"/>
    <lineage>
        <taxon>Eukaryota</taxon>
        <taxon>Viridiplantae</taxon>
        <taxon>Streptophyta</taxon>
        <taxon>Embryophyta</taxon>
        <taxon>Tracheophyta</taxon>
        <taxon>Spermatophyta</taxon>
        <taxon>Magnoliopsida</taxon>
        <taxon>Ranunculales</taxon>
        <taxon>Ranunculaceae</taxon>
        <taxon>Coptidoideae</taxon>
        <taxon>Coptis</taxon>
    </lineage>
</organism>
<evidence type="ECO:0000313" key="14">
    <source>
        <dbReference type="Proteomes" id="UP000631114"/>
    </source>
</evidence>
<feature type="compositionally biased region" description="Basic and acidic residues" evidence="11">
    <location>
        <begin position="753"/>
        <end position="768"/>
    </location>
</feature>
<feature type="compositionally biased region" description="Basic and acidic residues" evidence="11">
    <location>
        <begin position="717"/>
        <end position="742"/>
    </location>
</feature>
<evidence type="ECO:0000256" key="8">
    <source>
        <dbReference type="ARBA" id="ARBA00023242"/>
    </source>
</evidence>
<feature type="compositionally biased region" description="Basic and acidic residues" evidence="11">
    <location>
        <begin position="240"/>
        <end position="264"/>
    </location>
</feature>
<dbReference type="GO" id="GO:0008380">
    <property type="term" value="P:RNA splicing"/>
    <property type="evidence" value="ECO:0007669"/>
    <property type="project" value="UniProtKB-KW"/>
</dbReference>
<dbReference type="Gene3D" id="3.30.70.330">
    <property type="match status" value="4"/>
</dbReference>
<dbReference type="PROSITE" id="PS50102">
    <property type="entry name" value="RRM"/>
    <property type="match status" value="2"/>
</dbReference>
<keyword evidence="8" id="KW-0539">Nucleus</keyword>
<evidence type="ECO:0000259" key="12">
    <source>
        <dbReference type="PROSITE" id="PS50102"/>
    </source>
</evidence>
<dbReference type="GO" id="GO:0003723">
    <property type="term" value="F:RNA binding"/>
    <property type="evidence" value="ECO:0007669"/>
    <property type="project" value="UniProtKB-UniRule"/>
</dbReference>
<dbReference type="FunFam" id="3.30.70.330:FF:000299">
    <property type="entry name" value="Serine/arginine-rich splicing factor RS31"/>
    <property type="match status" value="2"/>
</dbReference>
<dbReference type="InterPro" id="IPR000504">
    <property type="entry name" value="RRM_dom"/>
</dbReference>
<evidence type="ECO:0000256" key="11">
    <source>
        <dbReference type="SAM" id="MobiDB-lite"/>
    </source>
</evidence>
<evidence type="ECO:0000256" key="9">
    <source>
        <dbReference type="ARBA" id="ARBA00061587"/>
    </source>
</evidence>
<comment type="caution">
    <text evidence="13">The sequence shown here is derived from an EMBL/GenBank/DDBJ whole genome shotgun (WGS) entry which is preliminary data.</text>
</comment>
<feature type="compositionally biased region" description="Basic and acidic residues" evidence="11">
    <location>
        <begin position="626"/>
        <end position="655"/>
    </location>
</feature>
<accession>A0A835IE20</accession>
<evidence type="ECO:0000256" key="3">
    <source>
        <dbReference type="ARBA" id="ARBA00022664"/>
    </source>
</evidence>
<feature type="compositionally biased region" description="Basic and acidic residues" evidence="11">
    <location>
        <begin position="664"/>
        <end position="694"/>
    </location>
</feature>
<reference evidence="13 14" key="1">
    <citation type="submission" date="2020-10" db="EMBL/GenBank/DDBJ databases">
        <title>The Coptis chinensis genome and diversification of protoberbering-type alkaloids.</title>
        <authorList>
            <person name="Wang B."/>
            <person name="Shu S."/>
            <person name="Song C."/>
            <person name="Liu Y."/>
        </authorList>
    </citation>
    <scope>NUCLEOTIDE SEQUENCE [LARGE SCALE GENOMIC DNA]</scope>
    <source>
        <strain evidence="13">HL-2020</strain>
        <tissue evidence="13">Leaf</tissue>
    </source>
</reference>
<comment type="subcellular location">
    <subcellularLocation>
        <location evidence="1">Nucleus speckle</location>
    </subcellularLocation>
</comment>
<feature type="domain" description="RRM" evidence="12">
    <location>
        <begin position="169"/>
        <end position="240"/>
    </location>
</feature>
<feature type="compositionally biased region" description="Basic residues" evidence="11">
    <location>
        <begin position="707"/>
        <end position="716"/>
    </location>
</feature>
<dbReference type="Proteomes" id="UP000631114">
    <property type="component" value="Unassembled WGS sequence"/>
</dbReference>
<evidence type="ECO:0000313" key="13">
    <source>
        <dbReference type="EMBL" id="KAF9617210.1"/>
    </source>
</evidence>
<gene>
    <name evidence="13" type="ORF">IFM89_035092</name>
</gene>
<name>A0A835IE20_9MAGN</name>
<dbReference type="PANTHER" id="PTHR23147">
    <property type="entry name" value="SERINE/ARGININE RICH SPLICING FACTOR"/>
    <property type="match status" value="1"/>
</dbReference>
<feature type="domain" description="RRM" evidence="12">
    <location>
        <begin position="556"/>
        <end position="627"/>
    </location>
</feature>
<comment type="similarity">
    <text evidence="9">Belongs to the splicing factor SR family. RS subfamily.</text>
</comment>
<dbReference type="Pfam" id="PF00076">
    <property type="entry name" value="RRM_1"/>
    <property type="match status" value="4"/>
</dbReference>
<evidence type="ECO:0000256" key="6">
    <source>
        <dbReference type="ARBA" id="ARBA00022884"/>
    </source>
</evidence>
<keyword evidence="5" id="KW-0677">Repeat</keyword>
<dbReference type="SMART" id="SM00360">
    <property type="entry name" value="RRM"/>
    <property type="match status" value="3"/>
</dbReference>
<dbReference type="SUPFAM" id="SSF54928">
    <property type="entry name" value="RNA-binding domain, RBD"/>
    <property type="match status" value="4"/>
</dbReference>
<dbReference type="InterPro" id="IPR035979">
    <property type="entry name" value="RBD_domain_sf"/>
</dbReference>
<feature type="compositionally biased region" description="Basic and acidic residues" evidence="11">
    <location>
        <begin position="295"/>
        <end position="308"/>
    </location>
</feature>
<dbReference type="GO" id="GO:0005681">
    <property type="term" value="C:spliceosomal complex"/>
    <property type="evidence" value="ECO:0007669"/>
    <property type="project" value="UniProtKB-KW"/>
</dbReference>
<evidence type="ECO:0000256" key="1">
    <source>
        <dbReference type="ARBA" id="ARBA00004324"/>
    </source>
</evidence>
<feature type="region of interest" description="Disordered" evidence="11">
    <location>
        <begin position="531"/>
        <end position="555"/>
    </location>
</feature>
<proteinExistence type="inferred from homology"/>
<dbReference type="InterPro" id="IPR050907">
    <property type="entry name" value="SRSF"/>
</dbReference>
<keyword evidence="2" id="KW-0597">Phosphoprotein</keyword>
<keyword evidence="7" id="KW-0508">mRNA splicing</keyword>
<evidence type="ECO:0000256" key="2">
    <source>
        <dbReference type="ARBA" id="ARBA00022553"/>
    </source>
</evidence>
<dbReference type="EMBL" id="JADFTS010000003">
    <property type="protein sequence ID" value="KAF9617210.1"/>
    <property type="molecule type" value="Genomic_DNA"/>
</dbReference>
<evidence type="ECO:0000256" key="5">
    <source>
        <dbReference type="ARBA" id="ARBA00022737"/>
    </source>
</evidence>
<keyword evidence="14" id="KW-1185">Reference proteome</keyword>
<dbReference type="InterPro" id="IPR012677">
    <property type="entry name" value="Nucleotide-bd_a/b_plait_sf"/>
</dbReference>
<feature type="region of interest" description="Disordered" evidence="11">
    <location>
        <begin position="626"/>
        <end position="821"/>
    </location>
</feature>
<evidence type="ECO:0000256" key="10">
    <source>
        <dbReference type="PROSITE-ProRule" id="PRU00176"/>
    </source>
</evidence>
<feature type="non-terminal residue" evidence="13">
    <location>
        <position position="1"/>
    </location>
</feature>
<evidence type="ECO:0000256" key="7">
    <source>
        <dbReference type="ARBA" id="ARBA00023187"/>
    </source>
</evidence>
<dbReference type="GO" id="GO:0016607">
    <property type="term" value="C:nuclear speck"/>
    <property type="evidence" value="ECO:0007669"/>
    <property type="project" value="UniProtKB-SubCell"/>
</dbReference>
<keyword evidence="3" id="KW-0507">mRNA processing</keyword>
<sequence>PKSTSAHTHLRPIYRPTAFKNLSSFKDKLYLHISCLGFPTLTNAASEIVQLEKMRPIFCGNFEYDARQSDLERIFGKYGKVDRVDMKSGWTWRWNPLSLSPHGGSGYILEKQKSRSDPHNGTAIIHFPETPLPSTPRHLCPVFSVRHQERGGRRSAGSRRSSANMRPTKTLFVINFDPIHTRTRDLERHFDPYGKILNIRIRRNFAFIQFESQEDATKALDATNMSKLMDRVISVEYAVRDDDEKRDGHSPDRRGRGRSPDRSHDRRRSPSPYERERGSPDYGRGASPVRRSRDRVRSRSPYERERGSPDYGRGGSPVRRSRDHVRSPSPYRREMGSFDNGRGASPVKRSRDRMRSPSPVKRSRDRVGSPSPYPKERGSPDNGHGASPERRSLDRVQSPSPYRRERGSPDNGRGSPERSGDRVQSPGPYDQEQQSPEYDGEPSPKNNSERRGSPGYRRTESPVSEKSHRSATNILLCVFCTILVDFTKLCEKMRAIFCGNFELGTRQSDLERLFSKYGKVERVDMKSDGAGTLLLQERGGRRSGGSRSSGNSRPTKTLFVINFDPMHTRTRDLEKHFDPYGKIMSIRIRRNFAFVQYDSQEDATKALDATNMSKLMDQVVSVEYAVRDDDGRNNRHSPDRRSRGRSIDRGHDRRGSPSPHRRQRDSPDYGHGLGSERGRDRARSPSPHRGDRYSPDYGRGPSPNGKPRSRAYQRGRRSPDDGHGPSPDVKPEMRGRMYRRDSPNVVGGLSPDIKPELRSHTYRRDSPDVGRGSSPNSEYEGRGNTRGQEIDSDFDHGASPPHTKPELRGSPKFAKTKSPIQEKKYRRLAIFTLLLNNVFLDKI</sequence>
<dbReference type="GO" id="GO:0006397">
    <property type="term" value="P:mRNA processing"/>
    <property type="evidence" value="ECO:0007669"/>
    <property type="project" value="UniProtKB-KW"/>
</dbReference>
<evidence type="ECO:0000256" key="4">
    <source>
        <dbReference type="ARBA" id="ARBA00022728"/>
    </source>
</evidence>
<keyword evidence="4" id="KW-0747">Spliceosome</keyword>
<dbReference type="AlphaFoldDB" id="A0A835IE20"/>
<dbReference type="OrthoDB" id="5970at2759"/>